<gene>
    <name evidence="2" type="ORF">FNK824_LOCUS42987</name>
</gene>
<dbReference type="EMBL" id="CAJOBE010055566">
    <property type="protein sequence ID" value="CAF4370843.1"/>
    <property type="molecule type" value="Genomic_DNA"/>
</dbReference>
<keyword evidence="1" id="KW-0472">Membrane</keyword>
<evidence type="ECO:0000256" key="1">
    <source>
        <dbReference type="SAM" id="Phobius"/>
    </source>
</evidence>
<reference evidence="2" key="1">
    <citation type="submission" date="2021-02" db="EMBL/GenBank/DDBJ databases">
        <authorList>
            <person name="Nowell W R."/>
        </authorList>
    </citation>
    <scope>NUCLEOTIDE SEQUENCE</scope>
</reference>
<feature type="transmembrane region" description="Helical" evidence="1">
    <location>
        <begin position="43"/>
        <end position="62"/>
    </location>
</feature>
<sequence>MQFNQSIFSIQSWSLYDYQFIDFIQNQTISCPIKSKWLHFEEYLFTSIGLIITLMITFKIHLLNIRNKLIRNIFVNNIIEEYCIKIS</sequence>
<dbReference type="AlphaFoldDB" id="A0A820MEP0"/>
<evidence type="ECO:0000313" key="3">
    <source>
        <dbReference type="Proteomes" id="UP000663874"/>
    </source>
</evidence>
<feature type="non-terminal residue" evidence="2">
    <location>
        <position position="87"/>
    </location>
</feature>
<evidence type="ECO:0000313" key="2">
    <source>
        <dbReference type="EMBL" id="CAF4370843.1"/>
    </source>
</evidence>
<proteinExistence type="predicted"/>
<dbReference type="Proteomes" id="UP000663874">
    <property type="component" value="Unassembled WGS sequence"/>
</dbReference>
<keyword evidence="1" id="KW-1133">Transmembrane helix</keyword>
<name>A0A820MEP0_9BILA</name>
<comment type="caution">
    <text evidence="2">The sequence shown here is derived from an EMBL/GenBank/DDBJ whole genome shotgun (WGS) entry which is preliminary data.</text>
</comment>
<organism evidence="2 3">
    <name type="scientific">Rotaria sordida</name>
    <dbReference type="NCBI Taxonomy" id="392033"/>
    <lineage>
        <taxon>Eukaryota</taxon>
        <taxon>Metazoa</taxon>
        <taxon>Spiralia</taxon>
        <taxon>Gnathifera</taxon>
        <taxon>Rotifera</taxon>
        <taxon>Eurotatoria</taxon>
        <taxon>Bdelloidea</taxon>
        <taxon>Philodinida</taxon>
        <taxon>Philodinidae</taxon>
        <taxon>Rotaria</taxon>
    </lineage>
</organism>
<keyword evidence="1" id="KW-0812">Transmembrane</keyword>
<protein>
    <submittedName>
        <fullName evidence="2">Uncharacterized protein</fullName>
    </submittedName>
</protein>
<accession>A0A820MEP0</accession>